<sequence>MGNKYESEKGEVYIYTDPTQTKDSGCKCGGNCACKSGGKEECGCGGSCDCK</sequence>
<dbReference type="AlphaFoldDB" id="A0A0E9M0K9"/>
<organism evidence="1 2">
    <name type="scientific">Geofilum rubicundum JCM 15548</name>
    <dbReference type="NCBI Taxonomy" id="1236989"/>
    <lineage>
        <taxon>Bacteria</taxon>
        <taxon>Pseudomonadati</taxon>
        <taxon>Bacteroidota</taxon>
        <taxon>Bacteroidia</taxon>
        <taxon>Marinilabiliales</taxon>
        <taxon>Marinilabiliaceae</taxon>
        <taxon>Geofilum</taxon>
    </lineage>
</organism>
<name>A0A0E9M0K9_9BACT</name>
<proteinExistence type="predicted"/>
<gene>
    <name evidence="1" type="ORF">JCM15548_13419</name>
</gene>
<dbReference type="EMBL" id="BAZW01000037">
    <property type="protein sequence ID" value="GAO31083.1"/>
    <property type="molecule type" value="Genomic_DNA"/>
</dbReference>
<evidence type="ECO:0000313" key="2">
    <source>
        <dbReference type="Proteomes" id="UP000032900"/>
    </source>
</evidence>
<comment type="caution">
    <text evidence="1">The sequence shown here is derived from an EMBL/GenBank/DDBJ whole genome shotgun (WGS) entry which is preliminary data.</text>
</comment>
<protein>
    <submittedName>
        <fullName evidence="1">Uncharacterized protein</fullName>
    </submittedName>
</protein>
<keyword evidence="2" id="KW-1185">Reference proteome</keyword>
<accession>A0A0E9M0K9</accession>
<evidence type="ECO:0000313" key="1">
    <source>
        <dbReference type="EMBL" id="GAO31083.1"/>
    </source>
</evidence>
<dbReference type="Proteomes" id="UP000032900">
    <property type="component" value="Unassembled WGS sequence"/>
</dbReference>
<dbReference type="STRING" id="1236989.JCM15548_13419"/>
<reference evidence="1 2" key="1">
    <citation type="journal article" date="2015" name="Microbes Environ.">
        <title>Distribution and evolution of nitrogen fixation genes in the phylum bacteroidetes.</title>
        <authorList>
            <person name="Inoue J."/>
            <person name="Oshima K."/>
            <person name="Suda W."/>
            <person name="Sakamoto M."/>
            <person name="Iino T."/>
            <person name="Noda S."/>
            <person name="Hongoh Y."/>
            <person name="Hattori M."/>
            <person name="Ohkuma M."/>
        </authorList>
    </citation>
    <scope>NUCLEOTIDE SEQUENCE [LARGE SCALE GENOMIC DNA]</scope>
    <source>
        <strain evidence="1">JCM 15548</strain>
    </source>
</reference>